<dbReference type="InterPro" id="IPR050416">
    <property type="entry name" value="FAD-linked_Oxidoreductase"/>
</dbReference>
<dbReference type="PROSITE" id="PS51387">
    <property type="entry name" value="FAD_PCMH"/>
    <property type="match status" value="1"/>
</dbReference>
<dbReference type="InterPro" id="IPR036318">
    <property type="entry name" value="FAD-bd_PCMH-like_sf"/>
</dbReference>
<dbReference type="EMBL" id="KN847482">
    <property type="protein sequence ID" value="KIX00686.1"/>
    <property type="molecule type" value="Genomic_DNA"/>
</dbReference>
<evidence type="ECO:0000256" key="2">
    <source>
        <dbReference type="ARBA" id="ARBA00022630"/>
    </source>
</evidence>
<name>A0A0D2IBN1_9EURO</name>
<feature type="domain" description="FAD-binding PCMH-type" evidence="6">
    <location>
        <begin position="61"/>
        <end position="233"/>
    </location>
</feature>
<evidence type="ECO:0000259" key="6">
    <source>
        <dbReference type="PROSITE" id="PS51387"/>
    </source>
</evidence>
<proteinExistence type="inferred from homology"/>
<evidence type="ECO:0000256" key="4">
    <source>
        <dbReference type="ARBA" id="ARBA00023002"/>
    </source>
</evidence>
<dbReference type="InterPro" id="IPR016166">
    <property type="entry name" value="FAD-bd_PCMH"/>
</dbReference>
<dbReference type="AlphaFoldDB" id="A0A0D2IBN1"/>
<feature type="signal peptide" evidence="5">
    <location>
        <begin position="1"/>
        <end position="19"/>
    </location>
</feature>
<dbReference type="GO" id="GO:0016491">
    <property type="term" value="F:oxidoreductase activity"/>
    <property type="evidence" value="ECO:0007669"/>
    <property type="project" value="UniProtKB-KW"/>
</dbReference>
<evidence type="ECO:0000313" key="7">
    <source>
        <dbReference type="EMBL" id="KIX00686.1"/>
    </source>
</evidence>
<keyword evidence="3" id="KW-0274">FAD</keyword>
<dbReference type="Proteomes" id="UP000053617">
    <property type="component" value="Unassembled WGS sequence"/>
</dbReference>
<keyword evidence="5" id="KW-0732">Signal</keyword>
<dbReference type="PANTHER" id="PTHR42973">
    <property type="entry name" value="BINDING OXIDOREDUCTASE, PUTATIVE (AFU_ORTHOLOGUE AFUA_1G17690)-RELATED"/>
    <property type="match status" value="1"/>
</dbReference>
<dbReference type="HOGENOM" id="CLU_018354_1_1_1"/>
<sequence length="515" mass="55323">MLMRVVLALAVTQAGSVYGFAFIMCCELCNSIVAAGFQDRLLYPGSEGFEARMASTFSLTARVESCCIVQPLTPDETSMALTALINTEGCNIGVRSGGHGMWAGANYIADGVTIDFGNMNSTTYNAETNLASIQPRTNWGSVYNELQKHGVTVPGGRASTVGVAGFLTGGGNSFFAGKAGFGCDNVVNFEVVLADGSIVNANRSSNPDLWLALRGGHGNLGLVTRFDMAAIPSEKVWGGVRVYANSASQQLADAFTSHAEEVADDPASATVMFWSYQPMLKMTIVIGAIVNTDGNENAPALKGLMSAEPMLSATSRITTHSGLTDELEQPSGYHFMWIPLTYANTKEMNSYAVQLHDSLVEELKTELGEDADFMTYVALQALNPELNKRSVERGGNLLGLDRWDTPGVLFMAGLATRTPGHDAAGRVILLRYLDKVKAQAKKSGALRDWLYINYGDPSANPIPFMGEKNLATLKAATLKYDPTGVFQTRVLSGFKLPVEDVKEEKNNSIPSKDEL</sequence>
<accession>A0A0D2IBN1</accession>
<dbReference type="GO" id="GO:0071949">
    <property type="term" value="F:FAD binding"/>
    <property type="evidence" value="ECO:0007669"/>
    <property type="project" value="InterPro"/>
</dbReference>
<dbReference type="OrthoDB" id="2151789at2759"/>
<protein>
    <recommendedName>
        <fullName evidence="6">FAD-binding PCMH-type domain-containing protein</fullName>
    </recommendedName>
</protein>
<gene>
    <name evidence="7" type="ORF">Z518_09751</name>
</gene>
<dbReference type="PANTHER" id="PTHR42973:SF53">
    <property type="entry name" value="FAD-BINDING PCMH-TYPE DOMAIN-CONTAINING PROTEIN-RELATED"/>
    <property type="match status" value="1"/>
</dbReference>
<keyword evidence="4" id="KW-0560">Oxidoreductase</keyword>
<dbReference type="SUPFAM" id="SSF56176">
    <property type="entry name" value="FAD-binding/transporter-associated domain-like"/>
    <property type="match status" value="1"/>
</dbReference>
<evidence type="ECO:0000256" key="3">
    <source>
        <dbReference type="ARBA" id="ARBA00022827"/>
    </source>
</evidence>
<dbReference type="Pfam" id="PF01565">
    <property type="entry name" value="FAD_binding_4"/>
    <property type="match status" value="1"/>
</dbReference>
<dbReference type="InterPro" id="IPR016169">
    <property type="entry name" value="FAD-bd_PCMH_sub2"/>
</dbReference>
<evidence type="ECO:0000313" key="8">
    <source>
        <dbReference type="Proteomes" id="UP000053617"/>
    </source>
</evidence>
<dbReference type="STRING" id="1442369.A0A0D2IBN1"/>
<keyword evidence="2" id="KW-0285">Flavoprotein</keyword>
<dbReference type="InterPro" id="IPR006094">
    <property type="entry name" value="Oxid_FAD_bind_N"/>
</dbReference>
<evidence type="ECO:0000256" key="1">
    <source>
        <dbReference type="ARBA" id="ARBA00005466"/>
    </source>
</evidence>
<feature type="chain" id="PRO_5002244375" description="FAD-binding PCMH-type domain-containing protein" evidence="5">
    <location>
        <begin position="20"/>
        <end position="515"/>
    </location>
</feature>
<dbReference type="Gene3D" id="3.30.465.10">
    <property type="match status" value="1"/>
</dbReference>
<dbReference type="GeneID" id="25297822"/>
<organism evidence="7 8">
    <name type="scientific">Rhinocladiella mackenziei CBS 650.93</name>
    <dbReference type="NCBI Taxonomy" id="1442369"/>
    <lineage>
        <taxon>Eukaryota</taxon>
        <taxon>Fungi</taxon>
        <taxon>Dikarya</taxon>
        <taxon>Ascomycota</taxon>
        <taxon>Pezizomycotina</taxon>
        <taxon>Eurotiomycetes</taxon>
        <taxon>Chaetothyriomycetidae</taxon>
        <taxon>Chaetothyriales</taxon>
        <taxon>Herpotrichiellaceae</taxon>
        <taxon>Rhinocladiella</taxon>
    </lineage>
</organism>
<dbReference type="RefSeq" id="XP_013267822.1">
    <property type="nucleotide sequence ID" value="XM_013412368.1"/>
</dbReference>
<comment type="similarity">
    <text evidence="1">Belongs to the oxygen-dependent FAD-linked oxidoreductase family.</text>
</comment>
<evidence type="ECO:0000256" key="5">
    <source>
        <dbReference type="SAM" id="SignalP"/>
    </source>
</evidence>
<dbReference type="VEuPathDB" id="FungiDB:Z518_09751"/>
<keyword evidence="8" id="KW-1185">Reference proteome</keyword>
<reference evidence="7 8" key="1">
    <citation type="submission" date="2015-01" db="EMBL/GenBank/DDBJ databases">
        <title>The Genome Sequence of Rhinocladiella mackenzie CBS 650.93.</title>
        <authorList>
            <consortium name="The Broad Institute Genomics Platform"/>
            <person name="Cuomo C."/>
            <person name="de Hoog S."/>
            <person name="Gorbushina A."/>
            <person name="Stielow B."/>
            <person name="Teixiera M."/>
            <person name="Abouelleil A."/>
            <person name="Chapman S.B."/>
            <person name="Priest M."/>
            <person name="Young S.K."/>
            <person name="Wortman J."/>
            <person name="Nusbaum C."/>
            <person name="Birren B."/>
        </authorList>
    </citation>
    <scope>NUCLEOTIDE SEQUENCE [LARGE SCALE GENOMIC DNA]</scope>
    <source>
        <strain evidence="7 8">CBS 650.93</strain>
    </source>
</reference>